<dbReference type="AlphaFoldDB" id="A0A543CQQ6"/>
<reference evidence="1 2" key="1">
    <citation type="submission" date="2019-06" db="EMBL/GenBank/DDBJ databases">
        <title>Sequencing the genomes of 1000 actinobacteria strains.</title>
        <authorList>
            <person name="Klenk H.-P."/>
        </authorList>
    </citation>
    <scope>NUCLEOTIDE SEQUENCE [LARGE SCALE GENOMIC DNA]</scope>
    <source>
        <strain evidence="1 2">DSM 102200</strain>
    </source>
</reference>
<protein>
    <submittedName>
        <fullName evidence="1">Uncharacterized protein</fullName>
    </submittedName>
</protein>
<evidence type="ECO:0000313" key="2">
    <source>
        <dbReference type="Proteomes" id="UP000316096"/>
    </source>
</evidence>
<dbReference type="OrthoDB" id="4550091at2"/>
<gene>
    <name evidence="1" type="ORF">FB559_5131</name>
</gene>
<dbReference type="Proteomes" id="UP000316096">
    <property type="component" value="Unassembled WGS sequence"/>
</dbReference>
<dbReference type="EMBL" id="VFOZ01000001">
    <property type="protein sequence ID" value="TQL99445.1"/>
    <property type="molecule type" value="Genomic_DNA"/>
</dbReference>
<dbReference type="RefSeq" id="WP_141958247.1">
    <property type="nucleotide sequence ID" value="NZ_VFOZ01000001.1"/>
</dbReference>
<organism evidence="1 2">
    <name type="scientific">Actinoallomurus bryophytorum</name>
    <dbReference type="NCBI Taxonomy" id="1490222"/>
    <lineage>
        <taxon>Bacteria</taxon>
        <taxon>Bacillati</taxon>
        <taxon>Actinomycetota</taxon>
        <taxon>Actinomycetes</taxon>
        <taxon>Streptosporangiales</taxon>
        <taxon>Thermomonosporaceae</taxon>
        <taxon>Actinoallomurus</taxon>
    </lineage>
</organism>
<proteinExistence type="predicted"/>
<name>A0A543CQQ6_9ACTN</name>
<comment type="caution">
    <text evidence="1">The sequence shown here is derived from an EMBL/GenBank/DDBJ whole genome shotgun (WGS) entry which is preliminary data.</text>
</comment>
<sequence>MTETKATGYDGLSSCRVPEAELRTFLLDCFEIAERELFVGHEDRLVEKLKDVPQDRVFAAFCTYRQVSGHFAMGFGVGIEGRLADRVGRREFAERFAAHFGAYVLYGDTEPPGLWTVILADGTRLRAAMDEEDDRYVLDAVTAPVPGLPGVRVSEDLWRLR</sequence>
<accession>A0A543CQQ6</accession>
<keyword evidence="2" id="KW-1185">Reference proteome</keyword>
<evidence type="ECO:0000313" key="1">
    <source>
        <dbReference type="EMBL" id="TQL99445.1"/>
    </source>
</evidence>